<evidence type="ECO:0000259" key="4">
    <source>
        <dbReference type="Pfam" id="PF00149"/>
    </source>
</evidence>
<dbReference type="PANTHER" id="PTHR10340">
    <property type="entry name" value="SPHINGOMYELIN PHOSPHODIESTERASE"/>
    <property type="match status" value="1"/>
</dbReference>
<dbReference type="Gene3D" id="3.60.21.10">
    <property type="match status" value="1"/>
</dbReference>
<name>A0A7H9AW45_ZYGMR</name>
<keyword evidence="3" id="KW-0732">Signal</keyword>
<dbReference type="PANTHER" id="PTHR10340:SF27">
    <property type="entry name" value="ACL091CP"/>
    <property type="match status" value="1"/>
</dbReference>
<keyword evidence="2" id="KW-0325">Glycoprotein</keyword>
<dbReference type="GeneID" id="59234107"/>
<evidence type="ECO:0000256" key="3">
    <source>
        <dbReference type="SAM" id="SignalP"/>
    </source>
</evidence>
<accession>A0A7H9AW45</accession>
<dbReference type="RefSeq" id="XP_037142199.1">
    <property type="nucleotide sequence ID" value="XM_037286304.1"/>
</dbReference>
<dbReference type="EMBL" id="CP058604">
    <property type="protein sequence ID" value="QLG70471.1"/>
    <property type="molecule type" value="Genomic_DNA"/>
</dbReference>
<dbReference type="KEGG" id="zmk:HG535_0A04110"/>
<dbReference type="Proteomes" id="UP000509704">
    <property type="component" value="Chromosome 1"/>
</dbReference>
<dbReference type="InterPro" id="IPR004843">
    <property type="entry name" value="Calcineurin-like_PHP"/>
</dbReference>
<dbReference type="Pfam" id="PF00149">
    <property type="entry name" value="Metallophos"/>
    <property type="match status" value="1"/>
</dbReference>
<keyword evidence="1" id="KW-0378">Hydrolase</keyword>
<feature type="domain" description="Calcineurin-like phosphoesterase" evidence="4">
    <location>
        <begin position="182"/>
        <end position="493"/>
    </location>
</feature>
<organism evidence="5 6">
    <name type="scientific">Zygotorulaspora mrakii</name>
    <name type="common">Zygosaccharomyces mrakii</name>
    <dbReference type="NCBI Taxonomy" id="42260"/>
    <lineage>
        <taxon>Eukaryota</taxon>
        <taxon>Fungi</taxon>
        <taxon>Dikarya</taxon>
        <taxon>Ascomycota</taxon>
        <taxon>Saccharomycotina</taxon>
        <taxon>Saccharomycetes</taxon>
        <taxon>Saccharomycetales</taxon>
        <taxon>Saccharomycetaceae</taxon>
        <taxon>Zygotorulaspora</taxon>
    </lineage>
</organism>
<proteinExistence type="predicted"/>
<evidence type="ECO:0000256" key="2">
    <source>
        <dbReference type="ARBA" id="ARBA00023180"/>
    </source>
</evidence>
<evidence type="ECO:0000313" key="6">
    <source>
        <dbReference type="Proteomes" id="UP000509704"/>
    </source>
</evidence>
<dbReference type="GO" id="GO:0008081">
    <property type="term" value="F:phosphoric diester hydrolase activity"/>
    <property type="evidence" value="ECO:0007669"/>
    <property type="project" value="TreeGrafter"/>
</dbReference>
<keyword evidence="6" id="KW-1185">Reference proteome</keyword>
<dbReference type="InterPro" id="IPR029052">
    <property type="entry name" value="Metallo-depent_PP-like"/>
</dbReference>
<protein>
    <recommendedName>
        <fullName evidence="4">Calcineurin-like phosphoesterase domain-containing protein</fullName>
    </recommendedName>
</protein>
<evidence type="ECO:0000256" key="1">
    <source>
        <dbReference type="ARBA" id="ARBA00022801"/>
    </source>
</evidence>
<feature type="signal peptide" evidence="3">
    <location>
        <begin position="1"/>
        <end position="19"/>
    </location>
</feature>
<dbReference type="SUPFAM" id="SSF56300">
    <property type="entry name" value="Metallo-dependent phosphatases"/>
    <property type="match status" value="1"/>
</dbReference>
<dbReference type="OrthoDB" id="282973at2759"/>
<dbReference type="CDD" id="cd00842">
    <property type="entry name" value="MPP_ASMase"/>
    <property type="match status" value="1"/>
</dbReference>
<dbReference type="InterPro" id="IPR041805">
    <property type="entry name" value="ASMase/PPN1_MPP"/>
</dbReference>
<dbReference type="AlphaFoldDB" id="A0A7H9AW45"/>
<reference evidence="5 6" key="1">
    <citation type="submission" date="2020-07" db="EMBL/GenBank/DDBJ databases">
        <title>The yeast mating-type switching endonuclease HO is a domesticated member of an unorthodox homing genetic element family.</title>
        <authorList>
            <person name="Coughlan A.Y."/>
            <person name="Lombardi L."/>
            <person name="Braun-Galleani S."/>
            <person name="Martos A.R."/>
            <person name="Galeote V."/>
            <person name="Bigey F."/>
            <person name="Dequin S."/>
            <person name="Byrne K.P."/>
            <person name="Wolfe K.H."/>
        </authorList>
    </citation>
    <scope>NUCLEOTIDE SEQUENCE [LARGE SCALE GENOMIC DNA]</scope>
    <source>
        <strain evidence="5 6">NRRL Y-6702</strain>
    </source>
</reference>
<evidence type="ECO:0000313" key="5">
    <source>
        <dbReference type="EMBL" id="QLG70471.1"/>
    </source>
</evidence>
<feature type="chain" id="PRO_5028961395" description="Calcineurin-like phosphoesterase domain-containing protein" evidence="3">
    <location>
        <begin position="20"/>
        <end position="652"/>
    </location>
</feature>
<sequence>MISLSTITALLCANSVVLASAIPKGGKRALERILDSSLMLSDSSIVESIVATLEDASNSNDTCGSCINRLAIGKSLALVRPDLIPESFENWCVKTAYASNETCNTNFARNTIHSGTTGSNFADMLQLMDPFGYDGTLYCHYKEVRLCPKPVTPNITLSHLWPPKQPRHFVAPEPSANDTFNVLHISDFHVELDYKVGAEANCSRSMCCSPHSVNRIKKESEGSYRGVWNSFYEGSYYDDRNMSYVKGKYVDIFQNSSIWAPATTFGNYQCDSPEVLINSSLNSISEYSNANNVDFEFAIFTGDLVDHDETRYTDYRLTVESEEIVLRDLKSRLKSIPVYTVLGNHDNYPYGELGQEGYGFSNKFTWNAELLADIYEDYNWLDAPTARYARKHYTGFAVDTKMGLKVISLNSNCFYRRNHYAYWNATNPDSFGQWEFLINELVQSEALDQRVWIIAHIPPATDGLPLPSKIFTEIIERFSPYTIAGVFFGHTHYDQFNLLYAGNGSHTIENVVNFAWISQSVAPFIGNNPSWRYYKIDKKTFSVMNGFNFYTKLNETYNNDGNEPIWEFEYSSREGYNISWPAESPLNGSYWHLVAEKVRDDLSYRQLYENYSKRWTPAVPNCSVVGNCLTDYCTLSNFNLDDFEACVAEVHQ</sequence>
<gene>
    <name evidence="5" type="ORF">HG535_0A04110</name>
</gene>